<keyword evidence="3" id="KW-0808">Transferase</keyword>
<comment type="caution">
    <text evidence="3">The sequence shown here is derived from an EMBL/GenBank/DDBJ whole genome shotgun (WGS) entry which is preliminary data.</text>
</comment>
<feature type="domain" description="N-acetyltransferase" evidence="2">
    <location>
        <begin position="148"/>
        <end position="282"/>
    </location>
</feature>
<dbReference type="InterPro" id="IPR000182">
    <property type="entry name" value="GNAT_dom"/>
</dbReference>
<dbReference type="Pfam" id="PF00583">
    <property type="entry name" value="Acetyltransf_1"/>
    <property type="match status" value="1"/>
</dbReference>
<dbReference type="Gene3D" id="3.40.630.30">
    <property type="match status" value="1"/>
</dbReference>
<dbReference type="PANTHER" id="PTHR42791:SF1">
    <property type="entry name" value="N-ACETYLTRANSFERASE DOMAIN-CONTAINING PROTEIN"/>
    <property type="match status" value="1"/>
</dbReference>
<dbReference type="PANTHER" id="PTHR42791">
    <property type="entry name" value="GNAT FAMILY ACETYLTRANSFERASE"/>
    <property type="match status" value="1"/>
</dbReference>
<dbReference type="SUPFAM" id="SSF55729">
    <property type="entry name" value="Acyl-CoA N-acyltransferases (Nat)"/>
    <property type="match status" value="1"/>
</dbReference>
<dbReference type="Proteomes" id="UP000034841">
    <property type="component" value="Unassembled WGS sequence"/>
</dbReference>
<dbReference type="GO" id="GO:0016747">
    <property type="term" value="F:acyltransferase activity, transferring groups other than amino-acyl groups"/>
    <property type="evidence" value="ECO:0007669"/>
    <property type="project" value="InterPro"/>
</dbReference>
<organism evidence="3 4">
    <name type="scientific">Ceratocystis fimbriata f. sp. platani</name>
    <dbReference type="NCBI Taxonomy" id="88771"/>
    <lineage>
        <taxon>Eukaryota</taxon>
        <taxon>Fungi</taxon>
        <taxon>Dikarya</taxon>
        <taxon>Ascomycota</taxon>
        <taxon>Pezizomycotina</taxon>
        <taxon>Sordariomycetes</taxon>
        <taxon>Hypocreomycetidae</taxon>
        <taxon>Microascales</taxon>
        <taxon>Ceratocystidaceae</taxon>
        <taxon>Ceratocystis</taxon>
    </lineage>
</organism>
<dbReference type="InterPro" id="IPR016181">
    <property type="entry name" value="Acyl_CoA_acyltransferase"/>
</dbReference>
<sequence>MLLTTTTAKQSLDFLSAKNIISKMPSFFRNGLSIASNRKANRRATGSYVSSSSSSVASESISCKTTLVPRNRESLRVLSRKEYKEVALALSHAFANDELSRYMVDAPDMKNPSEEALWKLHVDMMTYISSYYFFTGQVVSIGPDYESIAMWVRPGEHEDGWWTVMRSGLWKLKFQLSREGKRRYYKEIVPSLDRLKKSIMGERDNDCYYLIYLGTKPSGRRKGYASRLLRDMIQQADREGKPMYLESSSPSNTQYYRKFGFERKEDIWFGEDRSVLLTAMVREPQNNAISSSHSGSDTASVSTNDST</sequence>
<protein>
    <submittedName>
        <fullName evidence="3">Putative N-acetyltransferase</fullName>
        <ecNumber evidence="3">2.3.1.-</ecNumber>
    </submittedName>
</protein>
<dbReference type="OrthoDB" id="544277at2759"/>
<dbReference type="EMBL" id="LBBL01000511">
    <property type="protein sequence ID" value="KKF92220.1"/>
    <property type="molecule type" value="Genomic_DNA"/>
</dbReference>
<evidence type="ECO:0000313" key="3">
    <source>
        <dbReference type="EMBL" id="KKF92220.1"/>
    </source>
</evidence>
<evidence type="ECO:0000256" key="1">
    <source>
        <dbReference type="SAM" id="MobiDB-lite"/>
    </source>
</evidence>
<accession>A0A0F8AZB8</accession>
<name>A0A0F8AZB8_CERFI</name>
<evidence type="ECO:0000313" key="4">
    <source>
        <dbReference type="Proteomes" id="UP000034841"/>
    </source>
</evidence>
<dbReference type="EC" id="2.3.1.-" evidence="3"/>
<feature type="region of interest" description="Disordered" evidence="1">
    <location>
        <begin position="286"/>
        <end position="307"/>
    </location>
</feature>
<dbReference type="AlphaFoldDB" id="A0A0F8AZB8"/>
<evidence type="ECO:0000259" key="2">
    <source>
        <dbReference type="PROSITE" id="PS51186"/>
    </source>
</evidence>
<dbReference type="PROSITE" id="PS51186">
    <property type="entry name" value="GNAT"/>
    <property type="match status" value="1"/>
</dbReference>
<dbReference type="InterPro" id="IPR052523">
    <property type="entry name" value="Trichothecene_AcTrans"/>
</dbReference>
<keyword evidence="3" id="KW-0012">Acyltransferase</keyword>
<keyword evidence="4" id="KW-1185">Reference proteome</keyword>
<reference evidence="3 4" key="1">
    <citation type="submission" date="2015-04" db="EMBL/GenBank/DDBJ databases">
        <title>Genome sequence of Ceratocystis platani, a major pathogen of plane trees.</title>
        <authorList>
            <person name="Belbahri L."/>
        </authorList>
    </citation>
    <scope>NUCLEOTIDE SEQUENCE [LARGE SCALE GENOMIC DNA]</scope>
    <source>
        <strain evidence="3 4">CFO</strain>
    </source>
</reference>
<gene>
    <name evidence="3" type="ORF">CFO_g5426</name>
</gene>
<dbReference type="CDD" id="cd04301">
    <property type="entry name" value="NAT_SF"/>
    <property type="match status" value="1"/>
</dbReference>
<proteinExistence type="predicted"/>